<feature type="transmembrane region" description="Helical" evidence="1">
    <location>
        <begin position="12"/>
        <end position="30"/>
    </location>
</feature>
<evidence type="ECO:0000313" key="2">
    <source>
        <dbReference type="EMBL" id="QUO47723.1"/>
    </source>
</evidence>
<evidence type="ECO:0000256" key="1">
    <source>
        <dbReference type="SAM" id="Phobius"/>
    </source>
</evidence>
<dbReference type="Proteomes" id="UP000679341">
    <property type="component" value="Chromosome"/>
</dbReference>
<keyword evidence="1" id="KW-0812">Transmembrane</keyword>
<protein>
    <submittedName>
        <fullName evidence="2">Uncharacterized protein</fullName>
    </submittedName>
</protein>
<organism evidence="2 3">
    <name type="scientific">Halorubrum ruber</name>
    <dbReference type="NCBI Taxonomy" id="2982524"/>
    <lineage>
        <taxon>Archaea</taxon>
        <taxon>Methanobacteriati</taxon>
        <taxon>Methanobacteriota</taxon>
        <taxon>Stenosarchaea group</taxon>
        <taxon>Halobacteria</taxon>
        <taxon>Halobacteriales</taxon>
        <taxon>Haloferacaceae</taxon>
        <taxon>Halorubrum</taxon>
    </lineage>
</organism>
<dbReference type="OrthoDB" id="385116at2157"/>
<feature type="transmembrane region" description="Helical" evidence="1">
    <location>
        <begin position="382"/>
        <end position="406"/>
    </location>
</feature>
<dbReference type="GeneID" id="64828750"/>
<keyword evidence="3" id="KW-1185">Reference proteome</keyword>
<reference evidence="2 3" key="1">
    <citation type="submission" date="2021-03" db="EMBL/GenBank/DDBJ databases">
        <title>Halorubrum sodomense MBLA0099, Whole genome shotgun sequencing.</title>
        <authorList>
            <person name="Seo M.-J."/>
            <person name="Cho E.-S."/>
            <person name="Hwang C.Y."/>
        </authorList>
    </citation>
    <scope>NUCLEOTIDE SEQUENCE [LARGE SCALE GENOMIC DNA]</scope>
    <source>
        <strain evidence="2 3">MBLA0099</strain>
    </source>
</reference>
<dbReference type="RefSeq" id="WP_211553664.1">
    <property type="nucleotide sequence ID" value="NZ_CP073695.1"/>
</dbReference>
<feature type="transmembrane region" description="Helical" evidence="1">
    <location>
        <begin position="190"/>
        <end position="211"/>
    </location>
</feature>
<keyword evidence="1" id="KW-0472">Membrane</keyword>
<feature type="transmembrane region" description="Helical" evidence="1">
    <location>
        <begin position="299"/>
        <end position="318"/>
    </location>
</feature>
<feature type="transmembrane region" description="Helical" evidence="1">
    <location>
        <begin position="223"/>
        <end position="241"/>
    </location>
</feature>
<feature type="transmembrane region" description="Helical" evidence="1">
    <location>
        <begin position="325"/>
        <end position="344"/>
    </location>
</feature>
<feature type="transmembrane region" description="Helical" evidence="1">
    <location>
        <begin position="61"/>
        <end position="90"/>
    </location>
</feature>
<proteinExistence type="predicted"/>
<feature type="transmembrane region" description="Helical" evidence="1">
    <location>
        <begin position="426"/>
        <end position="444"/>
    </location>
</feature>
<dbReference type="EMBL" id="CP073695">
    <property type="protein sequence ID" value="QUO47723.1"/>
    <property type="molecule type" value="Genomic_DNA"/>
</dbReference>
<evidence type="ECO:0000313" key="3">
    <source>
        <dbReference type="Proteomes" id="UP000679341"/>
    </source>
</evidence>
<sequence>MKRVWDLDSNKLAYITTSIIFLTTLGYLSFGNIKAVILGYPIIFTLAWLYNRIVATEDSKWVIYLILLLPTIFPLFKLHFTVGFSIYFVVGITLLYSHTSSVKLVIFTFVYLLGTLLNTLYDSTPIVSPDAVRYFRRVSEDFPNLISYFYHLVRLTSDSIIEVNNVFFTPSSVYDTFPILYLPIYKSFELGSPLFILVLNTILWISTAFMMRDMTNKYLSRHIQASGDIVFYLLMISPTAMYYSSSFLKDITAVFLVVLSLRLYLEKRYLLFVVVIVFSTTIRLYSFAITGIYFGVLTWTPHILLIGIGISTIFMLWFTKEVLTIFNTILMVGYFFISPNPFELQNWMNIEATPRILEGLMNGVFLTISVILGLGKRTDLTSYFIISLGLIVYGLIMSTIGFNWTVNFLSEAYNLGTLGEHIIRKKLPVVPLIAIWISFTYTNLNIPQIKFKI</sequence>
<accession>A0A8T8LKV9</accession>
<gene>
    <name evidence="2" type="ORF">J7656_14380</name>
</gene>
<feature type="transmembrane region" description="Helical" evidence="1">
    <location>
        <begin position="356"/>
        <end position="375"/>
    </location>
</feature>
<dbReference type="AlphaFoldDB" id="A0A8T8LKV9"/>
<feature type="transmembrane region" description="Helical" evidence="1">
    <location>
        <begin position="102"/>
        <end position="121"/>
    </location>
</feature>
<keyword evidence="1" id="KW-1133">Transmembrane helix</keyword>
<name>A0A8T8LKV9_9EURY</name>
<dbReference type="KEGG" id="hss:J7656_14380"/>
<feature type="transmembrane region" description="Helical" evidence="1">
    <location>
        <begin position="37"/>
        <end position="55"/>
    </location>
</feature>
<feature type="transmembrane region" description="Helical" evidence="1">
    <location>
        <begin position="270"/>
        <end position="293"/>
    </location>
</feature>